<gene>
    <name evidence="1" type="ORF">FLL45_15020</name>
</gene>
<dbReference type="PANTHER" id="PTHR34322:SF2">
    <property type="entry name" value="TRANSPOSASE IS200-LIKE DOMAIN-CONTAINING PROTEIN"/>
    <property type="match status" value="1"/>
</dbReference>
<dbReference type="PANTHER" id="PTHR34322">
    <property type="entry name" value="TRANSPOSASE, Y1_TNP DOMAIN-CONTAINING"/>
    <property type="match status" value="1"/>
</dbReference>
<dbReference type="AlphaFoldDB" id="A0A545T6C8"/>
<dbReference type="GO" id="GO:0003677">
    <property type="term" value="F:DNA binding"/>
    <property type="evidence" value="ECO:0007669"/>
    <property type="project" value="InterPro"/>
</dbReference>
<evidence type="ECO:0008006" key="3">
    <source>
        <dbReference type="Google" id="ProtNLM"/>
    </source>
</evidence>
<dbReference type="GO" id="GO:0006313">
    <property type="term" value="P:DNA transposition"/>
    <property type="evidence" value="ECO:0007669"/>
    <property type="project" value="InterPro"/>
</dbReference>
<dbReference type="RefSeq" id="WP_142942890.1">
    <property type="nucleotide sequence ID" value="NZ_VIKR01000004.1"/>
</dbReference>
<proteinExistence type="predicted"/>
<dbReference type="Proteomes" id="UP000317839">
    <property type="component" value="Unassembled WGS sequence"/>
</dbReference>
<protein>
    <recommendedName>
        <fullName evidence="3">Transposase</fullName>
    </recommendedName>
</protein>
<dbReference type="InterPro" id="IPR036515">
    <property type="entry name" value="Transposase_17_sf"/>
</dbReference>
<evidence type="ECO:0000313" key="1">
    <source>
        <dbReference type="EMBL" id="TQV72779.1"/>
    </source>
</evidence>
<accession>A0A545T6C8</accession>
<comment type="caution">
    <text evidence="1">The sequence shown here is derived from an EMBL/GenBank/DDBJ whole genome shotgun (WGS) entry which is preliminary data.</text>
</comment>
<dbReference type="Gene3D" id="3.30.70.1290">
    <property type="entry name" value="Transposase IS200-like"/>
    <property type="match status" value="1"/>
</dbReference>
<reference evidence="1 2" key="1">
    <citation type="submission" date="2019-06" db="EMBL/GenBank/DDBJ databases">
        <title>Draft genome of Aliikangiella marina GYP-15.</title>
        <authorList>
            <person name="Wang G."/>
        </authorList>
    </citation>
    <scope>NUCLEOTIDE SEQUENCE [LARGE SCALE GENOMIC DNA]</scope>
    <source>
        <strain evidence="1 2">GYP-15</strain>
    </source>
</reference>
<keyword evidence="2" id="KW-1185">Reference proteome</keyword>
<dbReference type="SUPFAM" id="SSF143422">
    <property type="entry name" value="Transposase IS200-like"/>
    <property type="match status" value="1"/>
</dbReference>
<organism evidence="1 2">
    <name type="scientific">Aliikangiella marina</name>
    <dbReference type="NCBI Taxonomy" id="1712262"/>
    <lineage>
        <taxon>Bacteria</taxon>
        <taxon>Pseudomonadati</taxon>
        <taxon>Pseudomonadota</taxon>
        <taxon>Gammaproteobacteria</taxon>
        <taxon>Oceanospirillales</taxon>
        <taxon>Pleioneaceae</taxon>
        <taxon>Aliikangiella</taxon>
    </lineage>
</organism>
<dbReference type="OrthoDB" id="9814067at2"/>
<dbReference type="GO" id="GO:0004803">
    <property type="term" value="F:transposase activity"/>
    <property type="evidence" value="ECO:0007669"/>
    <property type="project" value="InterPro"/>
</dbReference>
<evidence type="ECO:0000313" key="2">
    <source>
        <dbReference type="Proteomes" id="UP000317839"/>
    </source>
</evidence>
<name>A0A545T6C8_9GAMM</name>
<dbReference type="EMBL" id="VIKR01000004">
    <property type="protein sequence ID" value="TQV72779.1"/>
    <property type="molecule type" value="Genomic_DNA"/>
</dbReference>
<sequence length="200" mass="23016">MLAEYRLRLGSLSWLMRCINEPIAKRSNREDCVKGHFWESRFASQALLDEAAALTCMAYVDLNPIRAGVTDKLEDCEYTSIQTRLSSINEEVLQQTIKSIAGKIRERTMTLSLKRYIELVEWTGKSIVYPGKGKVPSHIIPVLERLNINQDNWLKQVDGFGRNYYRVVGPAQLLQRYTERFKLNWVKGVSAVRSLYLSPT</sequence>